<dbReference type="InterPro" id="IPR050583">
    <property type="entry name" value="Mycobacterial_A85_antigen"/>
</dbReference>
<dbReference type="PANTHER" id="PTHR48098:SF1">
    <property type="entry name" value="DIACYLGLYCEROL ACYLTRANSFERASE_MYCOLYLTRANSFERASE AG85A"/>
    <property type="match status" value="1"/>
</dbReference>
<sequence length="263" mass="30013">MTLVNLKFYSHYLGMEMPMTVLLPDRRFKDGERKDLYPVLYLLHGYAADETSWIRMTELERYAKYAGVIIAMPCIHRSFCVNAVHGLRYEDYMAEEVPYVVHEFFHASGRREDQYIAGASMGGYGALKLGLKHPEIFGHIAALSAVTDCYGKAEEGAGMMPVPDFRSSLDEVFGGKEAYYGSENDLYALADQLQGRTDILKPAVFLSCGKSDFLYEENRKFADYLAHHTDLQVSFRCEEGDHSWEFWNRDLPEVLAAFGFICR</sequence>
<dbReference type="RefSeq" id="WP_154505952.1">
    <property type="nucleotide sequence ID" value="NZ_VUMN01000048.1"/>
</dbReference>
<dbReference type="SUPFAM" id="SSF53474">
    <property type="entry name" value="alpha/beta-Hydrolases"/>
    <property type="match status" value="1"/>
</dbReference>
<evidence type="ECO:0000313" key="2">
    <source>
        <dbReference type="Proteomes" id="UP000461880"/>
    </source>
</evidence>
<accession>A0A7X2THF2</accession>
<dbReference type="PANTHER" id="PTHR48098">
    <property type="entry name" value="ENTEROCHELIN ESTERASE-RELATED"/>
    <property type="match status" value="1"/>
</dbReference>
<reference evidence="1 2" key="1">
    <citation type="submission" date="2019-08" db="EMBL/GenBank/DDBJ databases">
        <title>In-depth cultivation of the pig gut microbiome towards novel bacterial diversity and tailored functional studies.</title>
        <authorList>
            <person name="Wylensek D."/>
            <person name="Hitch T.C.A."/>
            <person name="Clavel T."/>
        </authorList>
    </citation>
    <scope>NUCLEOTIDE SEQUENCE [LARGE SCALE GENOMIC DNA]</scope>
    <source>
        <strain evidence="1 2">Oil+RF-744-GAM-WT-6</strain>
    </source>
</reference>
<protein>
    <submittedName>
        <fullName evidence="1">Esterase family protein</fullName>
    </submittedName>
</protein>
<name>A0A7X2THF2_9FIRM</name>
<gene>
    <name evidence="1" type="ORF">FYJ51_12680</name>
</gene>
<dbReference type="InterPro" id="IPR000801">
    <property type="entry name" value="Esterase-like"/>
</dbReference>
<comment type="caution">
    <text evidence="1">The sequence shown here is derived from an EMBL/GenBank/DDBJ whole genome shotgun (WGS) entry which is preliminary data.</text>
</comment>
<organism evidence="1 2">
    <name type="scientific">Stecheria intestinalis</name>
    <dbReference type="NCBI Taxonomy" id="2606630"/>
    <lineage>
        <taxon>Bacteria</taxon>
        <taxon>Bacillati</taxon>
        <taxon>Bacillota</taxon>
        <taxon>Erysipelotrichia</taxon>
        <taxon>Erysipelotrichales</taxon>
        <taxon>Erysipelotrichaceae</taxon>
        <taxon>Stecheria</taxon>
    </lineage>
</organism>
<dbReference type="AlphaFoldDB" id="A0A7X2THF2"/>
<keyword evidence="2" id="KW-1185">Reference proteome</keyword>
<proteinExistence type="predicted"/>
<dbReference type="Gene3D" id="3.40.50.1820">
    <property type="entry name" value="alpha/beta hydrolase"/>
    <property type="match status" value="1"/>
</dbReference>
<dbReference type="EMBL" id="VUMN01000048">
    <property type="protein sequence ID" value="MSS59748.1"/>
    <property type="molecule type" value="Genomic_DNA"/>
</dbReference>
<dbReference type="Pfam" id="PF00756">
    <property type="entry name" value="Esterase"/>
    <property type="match status" value="1"/>
</dbReference>
<dbReference type="InterPro" id="IPR029058">
    <property type="entry name" value="AB_hydrolase_fold"/>
</dbReference>
<dbReference type="GO" id="GO:0016747">
    <property type="term" value="F:acyltransferase activity, transferring groups other than amino-acyl groups"/>
    <property type="evidence" value="ECO:0007669"/>
    <property type="project" value="TreeGrafter"/>
</dbReference>
<evidence type="ECO:0000313" key="1">
    <source>
        <dbReference type="EMBL" id="MSS59748.1"/>
    </source>
</evidence>
<dbReference type="Proteomes" id="UP000461880">
    <property type="component" value="Unassembled WGS sequence"/>
</dbReference>